<proteinExistence type="predicted"/>
<organism evidence="4 5">
    <name type="scientific">Candidatus Limisoma faecipullorum</name>
    <dbReference type="NCBI Taxonomy" id="2840854"/>
    <lineage>
        <taxon>Bacteria</taxon>
        <taxon>Pseudomonadati</taxon>
        <taxon>Bacteroidota</taxon>
        <taxon>Bacteroidia</taxon>
        <taxon>Bacteroidales</taxon>
        <taxon>Candidatus Limisoma</taxon>
    </lineage>
</organism>
<sequence length="424" mass="46195">MESGYDKWSEELRRKLEGYEEPVSGNVWDAISRDLEKQKTRRRMRLMVVRVVAAAACVALIAGIYVFLKDEASTLGTLQSGVSIPEITAEAQEGEEEVNHQEASPPSRRMPEKLIAVARYADSGKRLVVTADTVANDAVSHESRSGDAGDNGGNAVDAGGNKKDVKEKFDEGGNKAYPLFTGVSAGVSKKNRRFGVSVKVDNGIIAQNSSNGGFMPIDRQARPFGPLYASSQGEAAFNSSYAEMVANNVERPVRTDLQYDVPVTAAVSFRYEITDRWSVDAGLSFTRTGASWRSGSDEHYYRSKQKAYFVGIPVDVSFTIFDSRYFSFYALAGGSVEKCVAGNVSTSLVGGLEDAASNMKEGLAEHPWMFSVAAGVGAQFNITDRSGIFAEPRIAYVFDTAEDMLLRKNNSPQFNLSVGVRFSY</sequence>
<dbReference type="Gene3D" id="2.40.160.20">
    <property type="match status" value="1"/>
</dbReference>
<evidence type="ECO:0000313" key="5">
    <source>
        <dbReference type="Proteomes" id="UP000823598"/>
    </source>
</evidence>
<dbReference type="AlphaFoldDB" id="A0A9D9NJ33"/>
<dbReference type="Pfam" id="PF13568">
    <property type="entry name" value="OMP_b-brl_2"/>
    <property type="match status" value="1"/>
</dbReference>
<keyword evidence="2" id="KW-1133">Transmembrane helix</keyword>
<name>A0A9D9NJ33_9BACT</name>
<protein>
    <submittedName>
        <fullName evidence="4">Porin family protein</fullName>
    </submittedName>
</protein>
<dbReference type="SUPFAM" id="SSF56925">
    <property type="entry name" value="OMPA-like"/>
    <property type="match status" value="1"/>
</dbReference>
<evidence type="ECO:0000256" key="1">
    <source>
        <dbReference type="SAM" id="MobiDB-lite"/>
    </source>
</evidence>
<accession>A0A9D9NJ33</accession>
<reference evidence="4" key="2">
    <citation type="journal article" date="2021" name="PeerJ">
        <title>Extensive microbial diversity within the chicken gut microbiome revealed by metagenomics and culture.</title>
        <authorList>
            <person name="Gilroy R."/>
            <person name="Ravi A."/>
            <person name="Getino M."/>
            <person name="Pursley I."/>
            <person name="Horton D.L."/>
            <person name="Alikhan N.F."/>
            <person name="Baker D."/>
            <person name="Gharbi K."/>
            <person name="Hall N."/>
            <person name="Watson M."/>
            <person name="Adriaenssens E.M."/>
            <person name="Foster-Nyarko E."/>
            <person name="Jarju S."/>
            <person name="Secka A."/>
            <person name="Antonio M."/>
            <person name="Oren A."/>
            <person name="Chaudhuri R.R."/>
            <person name="La Ragione R."/>
            <person name="Hildebrand F."/>
            <person name="Pallen M.J."/>
        </authorList>
    </citation>
    <scope>NUCLEOTIDE SEQUENCE</scope>
    <source>
        <strain evidence="4">6919</strain>
    </source>
</reference>
<keyword evidence="2" id="KW-0472">Membrane</keyword>
<feature type="transmembrane region" description="Helical" evidence="2">
    <location>
        <begin position="47"/>
        <end position="68"/>
    </location>
</feature>
<feature type="domain" description="Outer membrane protein beta-barrel" evidence="3">
    <location>
        <begin position="243"/>
        <end position="381"/>
    </location>
</feature>
<reference evidence="4" key="1">
    <citation type="submission" date="2020-10" db="EMBL/GenBank/DDBJ databases">
        <authorList>
            <person name="Gilroy R."/>
        </authorList>
    </citation>
    <scope>NUCLEOTIDE SEQUENCE</scope>
    <source>
        <strain evidence="4">6919</strain>
    </source>
</reference>
<evidence type="ECO:0000259" key="3">
    <source>
        <dbReference type="Pfam" id="PF13568"/>
    </source>
</evidence>
<evidence type="ECO:0000313" key="4">
    <source>
        <dbReference type="EMBL" id="MBO8475486.1"/>
    </source>
</evidence>
<feature type="region of interest" description="Disordered" evidence="1">
    <location>
        <begin position="138"/>
        <end position="163"/>
    </location>
</feature>
<dbReference type="Proteomes" id="UP000823598">
    <property type="component" value="Unassembled WGS sequence"/>
</dbReference>
<gene>
    <name evidence="4" type="ORF">IAB88_00655</name>
</gene>
<comment type="caution">
    <text evidence="4">The sequence shown here is derived from an EMBL/GenBank/DDBJ whole genome shotgun (WGS) entry which is preliminary data.</text>
</comment>
<dbReference type="InterPro" id="IPR025665">
    <property type="entry name" value="Beta-barrel_OMP_2"/>
</dbReference>
<keyword evidence="2" id="KW-0812">Transmembrane</keyword>
<dbReference type="InterPro" id="IPR011250">
    <property type="entry name" value="OMP/PagP_B-barrel"/>
</dbReference>
<evidence type="ECO:0000256" key="2">
    <source>
        <dbReference type="SAM" id="Phobius"/>
    </source>
</evidence>
<dbReference type="EMBL" id="JADIMC010000010">
    <property type="protein sequence ID" value="MBO8475486.1"/>
    <property type="molecule type" value="Genomic_DNA"/>
</dbReference>